<dbReference type="OrthoDB" id="3700530at2"/>
<comment type="caution">
    <text evidence="1">The sequence shown here is derived from an EMBL/GenBank/DDBJ whole genome shotgun (WGS) entry which is preliminary data.</text>
</comment>
<dbReference type="EMBL" id="MQUQ01000024">
    <property type="protein sequence ID" value="OLZ44625.1"/>
    <property type="molecule type" value="Genomic_DNA"/>
</dbReference>
<dbReference type="Proteomes" id="UP000187486">
    <property type="component" value="Unassembled WGS sequence"/>
</dbReference>
<evidence type="ECO:0000313" key="1">
    <source>
        <dbReference type="EMBL" id="OLZ44625.1"/>
    </source>
</evidence>
<evidence type="ECO:0000313" key="2">
    <source>
        <dbReference type="Proteomes" id="UP000187486"/>
    </source>
</evidence>
<name>A0A1R0KGG3_9PSEU</name>
<protein>
    <submittedName>
        <fullName evidence="1">Uncharacterized protein</fullName>
    </submittedName>
</protein>
<dbReference type="RefSeq" id="WP_076167346.1">
    <property type="nucleotide sequence ID" value="NZ_JBEZVB010000131.1"/>
</dbReference>
<dbReference type="AlphaFoldDB" id="A0A1R0KGG3"/>
<proteinExistence type="predicted"/>
<sequence length="86" mass="9041">MIPDHELSHRELAILHAVASGRAEITCSSEPDLFIDGLPCCDQYTVHALAHRALIVQVRPGPLGHRVRARLTAAGVAAAGIVGEAA</sequence>
<keyword evidence="2" id="KW-1185">Reference proteome</keyword>
<organism evidence="1 2">
    <name type="scientific">Amycolatopsis coloradensis</name>
    <dbReference type="NCBI Taxonomy" id="76021"/>
    <lineage>
        <taxon>Bacteria</taxon>
        <taxon>Bacillati</taxon>
        <taxon>Actinomycetota</taxon>
        <taxon>Actinomycetes</taxon>
        <taxon>Pseudonocardiales</taxon>
        <taxon>Pseudonocardiaceae</taxon>
        <taxon>Amycolatopsis</taxon>
    </lineage>
</organism>
<gene>
    <name evidence="1" type="ORF">BS329_35950</name>
</gene>
<accession>A0A1R0KGG3</accession>
<reference evidence="1 2" key="1">
    <citation type="submission" date="2016-01" db="EMBL/GenBank/DDBJ databases">
        <title>Amycolatopsis coloradensis genome sequencing and assembly.</title>
        <authorList>
            <person name="Mayilraj S."/>
        </authorList>
    </citation>
    <scope>NUCLEOTIDE SEQUENCE [LARGE SCALE GENOMIC DNA]</scope>
    <source>
        <strain evidence="1 2">DSM 44225</strain>
    </source>
</reference>